<proteinExistence type="predicted"/>
<dbReference type="EMBL" id="CAJJDN010000094">
    <property type="protein sequence ID" value="CAD8109914.1"/>
    <property type="molecule type" value="Genomic_DNA"/>
</dbReference>
<feature type="transmembrane region" description="Helical" evidence="1">
    <location>
        <begin position="33"/>
        <end position="50"/>
    </location>
</feature>
<evidence type="ECO:0000256" key="1">
    <source>
        <dbReference type="SAM" id="Phobius"/>
    </source>
</evidence>
<dbReference type="AlphaFoldDB" id="A0A8S1Q435"/>
<organism evidence="2 3">
    <name type="scientific">Paramecium sonneborni</name>
    <dbReference type="NCBI Taxonomy" id="65129"/>
    <lineage>
        <taxon>Eukaryota</taxon>
        <taxon>Sar</taxon>
        <taxon>Alveolata</taxon>
        <taxon>Ciliophora</taxon>
        <taxon>Intramacronucleata</taxon>
        <taxon>Oligohymenophorea</taxon>
        <taxon>Peniculida</taxon>
        <taxon>Parameciidae</taxon>
        <taxon>Paramecium</taxon>
    </lineage>
</organism>
<evidence type="ECO:0000313" key="3">
    <source>
        <dbReference type="Proteomes" id="UP000692954"/>
    </source>
</evidence>
<keyword evidence="1" id="KW-0812">Transmembrane</keyword>
<dbReference type="Proteomes" id="UP000692954">
    <property type="component" value="Unassembled WGS sequence"/>
</dbReference>
<keyword evidence="1" id="KW-1133">Transmembrane helix</keyword>
<gene>
    <name evidence="2" type="ORF">PSON_ATCC_30995.1.T0940193</name>
</gene>
<reference evidence="2" key="1">
    <citation type="submission" date="2021-01" db="EMBL/GenBank/DDBJ databases">
        <authorList>
            <consortium name="Genoscope - CEA"/>
            <person name="William W."/>
        </authorList>
    </citation>
    <scope>NUCLEOTIDE SEQUENCE</scope>
</reference>
<evidence type="ECO:0000313" key="2">
    <source>
        <dbReference type="EMBL" id="CAD8109914.1"/>
    </source>
</evidence>
<keyword evidence="3" id="KW-1185">Reference proteome</keyword>
<sequence length="141" mass="17006">MGQNKAFGQYILKIILLVVESILRMVVREEDGLNYMIILIGFILYFTIQFKQYQSYNNWQLLRQSKKWKMEFFSWIKNYVLKNYDFQRGGGFYDEDGYKHGQWVELDEDFNQSLVDPCKLTFFGEYDRGVKKGKFIQNEID</sequence>
<name>A0A8S1Q435_9CILI</name>
<protein>
    <submittedName>
        <fullName evidence="2">Uncharacterized protein</fullName>
    </submittedName>
</protein>
<comment type="caution">
    <text evidence="2">The sequence shown here is derived from an EMBL/GenBank/DDBJ whole genome shotgun (WGS) entry which is preliminary data.</text>
</comment>
<keyword evidence="1" id="KW-0472">Membrane</keyword>
<accession>A0A8S1Q435</accession>